<keyword evidence="5" id="KW-0119">Carbohydrate metabolism</keyword>
<dbReference type="InterPro" id="IPR008979">
    <property type="entry name" value="Galactose-bd-like_sf"/>
</dbReference>
<evidence type="ECO:0000313" key="11">
    <source>
        <dbReference type="Proteomes" id="UP001500393"/>
    </source>
</evidence>
<dbReference type="InterPro" id="IPR013780">
    <property type="entry name" value="Glyco_hydro_b"/>
</dbReference>
<evidence type="ECO:0000256" key="4">
    <source>
        <dbReference type="ARBA" id="ARBA00023295"/>
    </source>
</evidence>
<dbReference type="SUPFAM" id="SSF49265">
    <property type="entry name" value="Fibronectin type III"/>
    <property type="match status" value="1"/>
</dbReference>
<dbReference type="SUPFAM" id="SSF49785">
    <property type="entry name" value="Galactose-binding domain-like"/>
    <property type="match status" value="1"/>
</dbReference>
<organism evidence="10 11">
    <name type="scientific">Kribbella sancticallisti</name>
    <dbReference type="NCBI Taxonomy" id="460087"/>
    <lineage>
        <taxon>Bacteria</taxon>
        <taxon>Bacillati</taxon>
        <taxon>Actinomycetota</taxon>
        <taxon>Actinomycetes</taxon>
        <taxon>Propionibacteriales</taxon>
        <taxon>Kribbellaceae</taxon>
        <taxon>Kribbella</taxon>
    </lineage>
</organism>
<comment type="similarity">
    <text evidence="1 6">Belongs to the glycosyl hydrolase 27 family.</text>
</comment>
<dbReference type="Pfam" id="PF17801">
    <property type="entry name" value="Melibiase_C"/>
    <property type="match status" value="1"/>
</dbReference>
<keyword evidence="2" id="KW-0732">Signal</keyword>
<dbReference type="Gene3D" id="3.20.20.70">
    <property type="entry name" value="Aldolase class I"/>
    <property type="match status" value="1"/>
</dbReference>
<dbReference type="InterPro" id="IPR003961">
    <property type="entry name" value="FN3_dom"/>
</dbReference>
<dbReference type="PROSITE" id="PS50853">
    <property type="entry name" value="FN3"/>
    <property type="match status" value="1"/>
</dbReference>
<dbReference type="PROSITE" id="PS51175">
    <property type="entry name" value="CBM6"/>
    <property type="match status" value="1"/>
</dbReference>
<evidence type="ECO:0000259" key="9">
    <source>
        <dbReference type="PROSITE" id="PS51175"/>
    </source>
</evidence>
<dbReference type="InterPro" id="IPR013785">
    <property type="entry name" value="Aldolase_TIM"/>
</dbReference>
<dbReference type="RefSeq" id="WP_344216585.1">
    <property type="nucleotide sequence ID" value="NZ_BAAAOS010000028.1"/>
</dbReference>
<keyword evidence="5" id="KW-0624">Polysaccharide degradation</keyword>
<dbReference type="InterPro" id="IPR005084">
    <property type="entry name" value="CBM6"/>
</dbReference>
<comment type="caution">
    <text evidence="10">The sequence shown here is derived from an EMBL/GenBank/DDBJ whole genome shotgun (WGS) entry which is preliminary data.</text>
</comment>
<dbReference type="InterPro" id="IPR002241">
    <property type="entry name" value="Glyco_hydro_27"/>
</dbReference>
<protein>
    <recommendedName>
        <fullName evidence="6">Alpha-galactosidase</fullName>
        <ecNumber evidence="6">3.2.1.22</ecNumber>
    </recommendedName>
    <alternativeName>
        <fullName evidence="6">Melibiase</fullName>
    </alternativeName>
</protein>
<dbReference type="Pfam" id="PF16990">
    <property type="entry name" value="CBM_35"/>
    <property type="match status" value="1"/>
</dbReference>
<dbReference type="Proteomes" id="UP001500393">
    <property type="component" value="Unassembled WGS sequence"/>
</dbReference>
<dbReference type="SMART" id="SM00060">
    <property type="entry name" value="FN3"/>
    <property type="match status" value="1"/>
</dbReference>
<evidence type="ECO:0000256" key="6">
    <source>
        <dbReference type="RuleBase" id="RU361168"/>
    </source>
</evidence>
<evidence type="ECO:0000256" key="1">
    <source>
        <dbReference type="ARBA" id="ARBA00009743"/>
    </source>
</evidence>
<dbReference type="CDD" id="cd14792">
    <property type="entry name" value="GH27"/>
    <property type="match status" value="1"/>
</dbReference>
<dbReference type="InterPro" id="IPR017853">
    <property type="entry name" value="GH"/>
</dbReference>
<name>A0ABP4PLC3_9ACTN</name>
<evidence type="ECO:0000256" key="2">
    <source>
        <dbReference type="ARBA" id="ARBA00022729"/>
    </source>
</evidence>
<dbReference type="Pfam" id="PF00041">
    <property type="entry name" value="fn3"/>
    <property type="match status" value="1"/>
</dbReference>
<dbReference type="Gene3D" id="2.60.40.1180">
    <property type="entry name" value="Golgi alpha-mannosidase II"/>
    <property type="match status" value="1"/>
</dbReference>
<dbReference type="PANTHER" id="PTHR11452:SF33">
    <property type="entry name" value="ALPHA-GALACTOSIDASE 2"/>
    <property type="match status" value="1"/>
</dbReference>
<dbReference type="EMBL" id="BAAAOS010000028">
    <property type="protein sequence ID" value="GAA1584798.1"/>
    <property type="molecule type" value="Genomic_DNA"/>
</dbReference>
<feature type="domain" description="Fibronectin type-III" evidence="8">
    <location>
        <begin position="519"/>
        <end position="601"/>
    </location>
</feature>
<dbReference type="Gene3D" id="2.60.120.260">
    <property type="entry name" value="Galactose-binding domain-like"/>
    <property type="match status" value="1"/>
</dbReference>
<keyword evidence="3 6" id="KW-0378">Hydrolase</keyword>
<sequence length="728" mass="77669">MSVPSGSAPAADPVRRTPGRKRRAGVVVVAAAALVSAAASIAPASASLSGAASSAQPGPKPTLVEPDKSFQGNAPVELPSAEANVPATYSGVAAKPYLGWSSWSLQSTNYPGVNPDGPGSFISEKNILAQANAMATKLKPYGYEYINIDAGWQLGGDEYGRPVANTARFPRGMKAVGDDLHKLGLKFGIYTVVGLGFDVYREGNTPIYNAPGCFTRDIVYPDLRTTNGWDQAYKINYESPCAQKYADSIANLFASWGVDLIKMDGVGPGSWKGAPDDPNHNNTEDVEAWWRAVQNAGRPMQYTLSWSLSHRYAETWKANSNGWRIDTDVECYCDTIVRWDGSVKQRWWDLPQWIDDAGPGHWNNLDAINVGVGEMDGLNEAERQSYMTFWAINAAPLFVGDDMTKLDAYGLKLLTNREVIAINQSGNPARPLNQDQLQQTWYAKNADGSVTVGLFNLAETPATVTGKFDELGISGRATVRDVWANQNTKHVSGQVSAALPAHGSKLYRITPNSVGAVSKPADLTATDVSRTTVSLTWRPSTGAKSYQVYANGKQVATSASTSVVVNGLLPQTQYRFEVKGVNGGATSDASAPVTMFTAKSGGPVRYEAEASTSTLTGNAGISGCTLCSGGAKIGNIGGDASVTLNNITVPAAGTYLVKIAYTDGDTSRQSMLTVNDADSYWVNYHGLGDNDWGTPQVVYLPVKLAAGANSLKIHNPTGYIADIDWITV</sequence>
<feature type="region of interest" description="Disordered" evidence="7">
    <location>
        <begin position="48"/>
        <end position="72"/>
    </location>
</feature>
<dbReference type="InterPro" id="IPR013783">
    <property type="entry name" value="Ig-like_fold"/>
</dbReference>
<dbReference type="EC" id="3.2.1.22" evidence="6"/>
<keyword evidence="6" id="KW-1015">Disulfide bond</keyword>
<comment type="catalytic activity">
    <reaction evidence="6">
        <text>Hydrolysis of terminal, non-reducing alpha-D-galactose residues in alpha-D-galactosides, including galactose oligosaccharides, galactomannans and galactolipids.</text>
        <dbReference type="EC" id="3.2.1.22"/>
    </reaction>
</comment>
<proteinExistence type="inferred from homology"/>
<dbReference type="SUPFAM" id="SSF51011">
    <property type="entry name" value="Glycosyl hydrolase domain"/>
    <property type="match status" value="1"/>
</dbReference>
<dbReference type="Pfam" id="PF16499">
    <property type="entry name" value="Melibiase_2"/>
    <property type="match status" value="2"/>
</dbReference>
<dbReference type="InterPro" id="IPR041233">
    <property type="entry name" value="Melibiase_C"/>
</dbReference>
<evidence type="ECO:0000256" key="7">
    <source>
        <dbReference type="SAM" id="MobiDB-lite"/>
    </source>
</evidence>
<gene>
    <name evidence="10" type="ORF">GCM10009789_43100</name>
</gene>
<feature type="domain" description="CBM6" evidence="9">
    <location>
        <begin position="604"/>
        <end position="728"/>
    </location>
</feature>
<dbReference type="PRINTS" id="PR00740">
    <property type="entry name" value="GLHYDRLASE27"/>
</dbReference>
<evidence type="ECO:0000259" key="8">
    <source>
        <dbReference type="PROSITE" id="PS50853"/>
    </source>
</evidence>
<dbReference type="Gene3D" id="2.60.40.10">
    <property type="entry name" value="Immunoglobulins"/>
    <property type="match status" value="1"/>
</dbReference>
<reference evidence="11" key="1">
    <citation type="journal article" date="2019" name="Int. J. Syst. Evol. Microbiol.">
        <title>The Global Catalogue of Microorganisms (GCM) 10K type strain sequencing project: providing services to taxonomists for standard genome sequencing and annotation.</title>
        <authorList>
            <consortium name="The Broad Institute Genomics Platform"/>
            <consortium name="The Broad Institute Genome Sequencing Center for Infectious Disease"/>
            <person name="Wu L."/>
            <person name="Ma J."/>
        </authorList>
    </citation>
    <scope>NUCLEOTIDE SEQUENCE [LARGE SCALE GENOMIC DNA]</scope>
    <source>
        <strain evidence="11">JCM 14969</strain>
    </source>
</reference>
<evidence type="ECO:0000256" key="3">
    <source>
        <dbReference type="ARBA" id="ARBA00022801"/>
    </source>
</evidence>
<keyword evidence="4 6" id="KW-0326">Glycosidase</keyword>
<keyword evidence="11" id="KW-1185">Reference proteome</keyword>
<dbReference type="CDD" id="cd00063">
    <property type="entry name" value="FN3"/>
    <property type="match status" value="1"/>
</dbReference>
<dbReference type="SUPFAM" id="SSF51445">
    <property type="entry name" value="(Trans)glycosidases"/>
    <property type="match status" value="1"/>
</dbReference>
<evidence type="ECO:0000313" key="10">
    <source>
        <dbReference type="EMBL" id="GAA1584798.1"/>
    </source>
</evidence>
<evidence type="ECO:0000256" key="5">
    <source>
        <dbReference type="ARBA" id="ARBA00023326"/>
    </source>
</evidence>
<dbReference type="PANTHER" id="PTHR11452">
    <property type="entry name" value="ALPHA-GALACTOSIDASE/ALPHA-N-ACETYLGALACTOSAMINIDASE"/>
    <property type="match status" value="1"/>
</dbReference>
<dbReference type="CDD" id="cd04081">
    <property type="entry name" value="CBM35_galactosidase-like"/>
    <property type="match status" value="1"/>
</dbReference>
<dbReference type="InterPro" id="IPR036116">
    <property type="entry name" value="FN3_sf"/>
</dbReference>
<feature type="region of interest" description="Disordered" evidence="7">
    <location>
        <begin position="1"/>
        <end position="23"/>
    </location>
</feature>
<accession>A0ABP4PLC3</accession>